<evidence type="ECO:0000256" key="10">
    <source>
        <dbReference type="ARBA" id="ARBA00022989"/>
    </source>
</evidence>
<keyword evidence="11 14" id="KW-0472">Membrane</keyword>
<dbReference type="InterPro" id="IPR001296">
    <property type="entry name" value="Glyco_trans_1"/>
</dbReference>
<dbReference type="GO" id="GO:0005789">
    <property type="term" value="C:endoplasmic reticulum membrane"/>
    <property type="evidence" value="ECO:0007669"/>
    <property type="project" value="UniProtKB-SubCell"/>
</dbReference>
<evidence type="ECO:0000256" key="1">
    <source>
        <dbReference type="ARBA" id="ARBA00004389"/>
    </source>
</evidence>
<dbReference type="PANTHER" id="PTHR45919:SF1">
    <property type="entry name" value="GDP-MAN:MAN(3)GLCNAC(2)-PP-DOL ALPHA-1,2-MANNOSYLTRANSFERASE"/>
    <property type="match status" value="1"/>
</dbReference>
<keyword evidence="10 14" id="KW-1133">Transmembrane helix</keyword>
<dbReference type="InterPro" id="IPR031814">
    <property type="entry name" value="ALG11_N"/>
</dbReference>
<dbReference type="GeneID" id="106172291"/>
<feature type="domain" description="Glycosyl transferase family 1" evidence="15">
    <location>
        <begin position="283"/>
        <end position="456"/>
    </location>
</feature>
<dbReference type="GO" id="GO:0004377">
    <property type="term" value="F:GDP-Man:Man(3)GlcNAc(2)-PP-Dol alpha-1,2-mannosyltransferase activity"/>
    <property type="evidence" value="ECO:0007669"/>
    <property type="project" value="UniProtKB-UniRule"/>
</dbReference>
<evidence type="ECO:0000256" key="13">
    <source>
        <dbReference type="ARBA" id="ARBA00045128"/>
    </source>
</evidence>
<dbReference type="SUPFAM" id="SSF53756">
    <property type="entry name" value="UDP-Glycosyltransferase/glycogen phosphorylase"/>
    <property type="match status" value="1"/>
</dbReference>
<dbReference type="Pfam" id="PF15924">
    <property type="entry name" value="ALG11_N"/>
    <property type="match status" value="1"/>
</dbReference>
<feature type="domain" description="ALG11 mannosyltransferase N-terminal" evidence="16">
    <location>
        <begin position="49"/>
        <end position="255"/>
    </location>
</feature>
<evidence type="ECO:0000313" key="19">
    <source>
        <dbReference type="RefSeq" id="XP_013408389.1"/>
    </source>
</evidence>
<dbReference type="Pfam" id="PF00534">
    <property type="entry name" value="Glycos_transf_1"/>
    <property type="match status" value="1"/>
</dbReference>
<evidence type="ECO:0000259" key="15">
    <source>
        <dbReference type="Pfam" id="PF00534"/>
    </source>
</evidence>
<evidence type="ECO:0000259" key="16">
    <source>
        <dbReference type="Pfam" id="PF15924"/>
    </source>
</evidence>
<dbReference type="UniPathway" id="UPA00378"/>
<keyword evidence="9 14" id="KW-0256">Endoplasmic reticulum</keyword>
<keyword evidence="7 14" id="KW-0808">Transferase</keyword>
<gene>
    <name evidence="18 19" type="primary">LOC106172291</name>
</gene>
<proteinExistence type="inferred from homology"/>
<evidence type="ECO:0000256" key="14">
    <source>
        <dbReference type="RuleBase" id="RU367051"/>
    </source>
</evidence>
<evidence type="ECO:0000313" key="18">
    <source>
        <dbReference type="RefSeq" id="XP_013408388.1"/>
    </source>
</evidence>
<dbReference type="Gene3D" id="3.40.50.2000">
    <property type="entry name" value="Glycogen Phosphorylase B"/>
    <property type="match status" value="1"/>
</dbReference>
<dbReference type="CDD" id="cd03806">
    <property type="entry name" value="GT4_ALG11-like"/>
    <property type="match status" value="1"/>
</dbReference>
<dbReference type="RefSeq" id="XP_013408389.1">
    <property type="nucleotide sequence ID" value="XM_013552935.1"/>
</dbReference>
<comment type="subcellular location">
    <subcellularLocation>
        <location evidence="1">Endoplasmic reticulum membrane</location>
        <topology evidence="1">Single-pass membrane protein</topology>
    </subcellularLocation>
</comment>
<dbReference type="STRING" id="7574.A0A1S3JES0"/>
<feature type="transmembrane region" description="Helical" evidence="14">
    <location>
        <begin position="6"/>
        <end position="31"/>
    </location>
</feature>
<dbReference type="FunFam" id="3.40.50.2000:FF:000256">
    <property type="entry name" value="GDP-Man:Man(3)GlcNAc(2)-PP-Dol alpha-1,2-mannosyltransferase"/>
    <property type="match status" value="1"/>
</dbReference>
<evidence type="ECO:0000256" key="6">
    <source>
        <dbReference type="ARBA" id="ARBA00022676"/>
    </source>
</evidence>
<evidence type="ECO:0000256" key="2">
    <source>
        <dbReference type="ARBA" id="ARBA00004922"/>
    </source>
</evidence>
<evidence type="ECO:0000256" key="12">
    <source>
        <dbReference type="ARBA" id="ARBA00045065"/>
    </source>
</evidence>
<keyword evidence="6 14" id="KW-0328">Glycosyltransferase</keyword>
<dbReference type="RefSeq" id="XP_013408388.1">
    <property type="nucleotide sequence ID" value="XM_013552934.1"/>
</dbReference>
<dbReference type="OrthoDB" id="2276068at2759"/>
<comment type="function">
    <text evidence="13">GDP-Man:Man(3)GlcNAc(2)-PP-Dol alpha-1,2-mannosyltransferase that operates in the biosynthetic pathway of dolichol-linked oligosaccharides, the glycan precursors employed in protein asparagine (N)-glycosylation. The assembly of dolichol-linked oligosaccharides begins on the cytosolic side of the endoplasmic reticulum membrane and finishes in its lumen. The sequential addition of sugars to dolichol pyrophosphate produces dolichol-linked oligosaccharides containing fourteen sugars, including two GlcNAcs, nine mannoses and three glucoses. Once assembled, the oligosaccharide is transferred from the lipid to nascent proteins by oligosaccharyltransferases. Catalyzes, on the cytoplasmic face of the endoplasmic reticulum, the addition of the fourth and fifth mannose residues to the dolichol-linked oligosaccharide chain, to produce Man(5)GlcNAc(2)-PP-dolichol core oligosaccharide. Man(5)GlcNAc(2)-PP-dolichol is a substrate for ALG3, the following enzyme in the biosynthetic pathway.</text>
</comment>
<evidence type="ECO:0000313" key="17">
    <source>
        <dbReference type="Proteomes" id="UP000085678"/>
    </source>
</evidence>
<dbReference type="AlphaFoldDB" id="A0A1S3JES0"/>
<evidence type="ECO:0000256" key="7">
    <source>
        <dbReference type="ARBA" id="ARBA00022679"/>
    </source>
</evidence>
<dbReference type="Proteomes" id="UP000085678">
    <property type="component" value="Unplaced"/>
</dbReference>
<dbReference type="PANTHER" id="PTHR45919">
    <property type="entry name" value="GDP-MAN:MAN(3)GLCNAC(2)-PP-DOL ALPHA-1,2-MANNOSYLTRANSFERASE"/>
    <property type="match status" value="1"/>
</dbReference>
<evidence type="ECO:0000256" key="11">
    <source>
        <dbReference type="ARBA" id="ARBA00023136"/>
    </source>
</evidence>
<keyword evidence="17" id="KW-1185">Reference proteome</keyword>
<dbReference type="KEGG" id="lak:106172291"/>
<evidence type="ECO:0000256" key="8">
    <source>
        <dbReference type="ARBA" id="ARBA00022692"/>
    </source>
</evidence>
<comment type="pathway">
    <text evidence="2 14">Protein modification; protein glycosylation.</text>
</comment>
<evidence type="ECO:0000256" key="9">
    <source>
        <dbReference type="ARBA" id="ARBA00022824"/>
    </source>
</evidence>
<accession>A0A1S3JES0</accession>
<name>A0A1S3JES0_LINAN</name>
<evidence type="ECO:0000256" key="5">
    <source>
        <dbReference type="ARBA" id="ARBA00022018"/>
    </source>
</evidence>
<protein>
    <recommendedName>
        <fullName evidence="5 14">GDP-Man:Man(3)GlcNAc(2)-PP-Dol alpha-1,2-mannosyltransferase</fullName>
        <ecNumber evidence="4 14">2.4.1.131</ecNumber>
    </recommendedName>
</protein>
<organism evidence="17 19">
    <name type="scientific">Lingula anatina</name>
    <name type="common">Brachiopod</name>
    <name type="synonym">Lingula unguis</name>
    <dbReference type="NCBI Taxonomy" id="7574"/>
    <lineage>
        <taxon>Eukaryota</taxon>
        <taxon>Metazoa</taxon>
        <taxon>Spiralia</taxon>
        <taxon>Lophotrochozoa</taxon>
        <taxon>Brachiopoda</taxon>
        <taxon>Linguliformea</taxon>
        <taxon>Lingulata</taxon>
        <taxon>Lingulida</taxon>
        <taxon>Linguloidea</taxon>
        <taxon>Lingulidae</taxon>
        <taxon>Lingula</taxon>
    </lineage>
</organism>
<reference evidence="18 19" key="1">
    <citation type="submission" date="2025-04" db="UniProtKB">
        <authorList>
            <consortium name="RefSeq"/>
        </authorList>
    </citation>
    <scope>IDENTIFICATION</scope>
    <source>
        <tissue evidence="18 19">Gonads</tissue>
    </source>
</reference>
<evidence type="ECO:0000256" key="3">
    <source>
        <dbReference type="ARBA" id="ARBA00009481"/>
    </source>
</evidence>
<keyword evidence="8 14" id="KW-0812">Transmembrane</keyword>
<evidence type="ECO:0000256" key="4">
    <source>
        <dbReference type="ARBA" id="ARBA00012645"/>
    </source>
</evidence>
<comment type="similarity">
    <text evidence="3 14">Belongs to the glycosyltransferase group 1 family. Glycosyltransferase 4 subfamily.</text>
</comment>
<sequence length="481" mass="54499">MLASIITAALQGAAAILLLVVGVLLTLRLYIRHKKKNQLPHLRQDPGSVVVGFFHPYCNAGGGGERVLWCAIKALQKKYPAVQCVVYTGDQDATGEEILQKAWQRFNIKVSRPVEFVYLTRRDWVEAKTWPYFTLLGQSMGSVFLGWEALCKLVPDVYIDTMGYAFTIPLFKYIGGCQTGCYVHYPTISNDMLERVAQRTESYNNRRVISKNPVLSFFKLVYYHMFAFAYGVAGKRSDVIMVNSSWTLGHILHLWRAASKTSIVYPPCDVEEFLKLPLKEEDSQRTTHTIVSIAQFRPEKDHDLQLRSFHEFLKKKSNQEISQYKLILIGSCRNAGDVARVEELRVTVKDLGLEDSVEFLLNVSFEELKKQLHHATIGLHTMWNEHFGIGVVEIMAAGTIVLAHNSGGPKMDIVVDRKGTKTGFLASDITSYADAMETIFNLTPQERMEIRMNARESVKKFSEEEFSQGFLSCVSCILEEK</sequence>
<feature type="transmembrane region" description="Helical" evidence="14">
    <location>
        <begin position="214"/>
        <end position="233"/>
    </location>
</feature>
<dbReference type="GO" id="GO:0006487">
    <property type="term" value="P:protein N-linked glycosylation"/>
    <property type="evidence" value="ECO:0007669"/>
    <property type="project" value="TreeGrafter"/>
</dbReference>
<dbReference type="InterPro" id="IPR038013">
    <property type="entry name" value="ALG11"/>
</dbReference>
<dbReference type="EC" id="2.4.1.131" evidence="4 14"/>
<comment type="catalytic activity">
    <reaction evidence="12 14">
        <text>an alpha-D-Man-(1-&gt;3)-[alpha-D-Man-(1-&gt;6)]-beta-D-Man-(1-&gt;4)-beta-D-GlcNAc-(1-&gt;4)-alpha-D-GlcNAc-diphospho-di-trans,poly-cis-dolichol + 2 GDP-alpha-D-mannose = an alpha-D-Man-(1-&gt;2)-alpha-D-Man-(1-&gt;2)-alpha-D-Man-(1-&gt;3)-[alpha-D-Man-(1-&gt;6)]-beta-D-Man-(1-&gt;4)-beta-D-GlcNAc-(1-&gt;4)-alpha-D-GlcNAc-diphospho-di-trans,poly-cis-dolichol + 2 GDP + 2 H(+)</text>
        <dbReference type="Rhea" id="RHEA:29523"/>
        <dbReference type="Rhea" id="RHEA-COMP:19515"/>
        <dbReference type="Rhea" id="RHEA-COMP:19516"/>
        <dbReference type="ChEBI" id="CHEBI:15378"/>
        <dbReference type="ChEBI" id="CHEBI:57527"/>
        <dbReference type="ChEBI" id="CHEBI:58189"/>
        <dbReference type="ChEBI" id="CHEBI:132511"/>
        <dbReference type="ChEBI" id="CHEBI:132515"/>
        <dbReference type="EC" id="2.4.1.131"/>
    </reaction>
    <physiologicalReaction direction="left-to-right" evidence="12 14">
        <dbReference type="Rhea" id="RHEA:29524"/>
    </physiologicalReaction>
</comment>